<comment type="caution">
    <text evidence="1">The sequence shown here is derived from an EMBL/GenBank/DDBJ whole genome shotgun (WGS) entry which is preliminary data.</text>
</comment>
<name>A0ACB8B417_9AGAM</name>
<dbReference type="Proteomes" id="UP000790709">
    <property type="component" value="Unassembled WGS sequence"/>
</dbReference>
<keyword evidence="2" id="KW-1185">Reference proteome</keyword>
<accession>A0ACB8B417</accession>
<evidence type="ECO:0000313" key="2">
    <source>
        <dbReference type="Proteomes" id="UP000790709"/>
    </source>
</evidence>
<protein>
    <submittedName>
        <fullName evidence="1">Uncharacterized protein</fullName>
    </submittedName>
</protein>
<organism evidence="1 2">
    <name type="scientific">Leucogyrophana mollusca</name>
    <dbReference type="NCBI Taxonomy" id="85980"/>
    <lineage>
        <taxon>Eukaryota</taxon>
        <taxon>Fungi</taxon>
        <taxon>Dikarya</taxon>
        <taxon>Basidiomycota</taxon>
        <taxon>Agaricomycotina</taxon>
        <taxon>Agaricomycetes</taxon>
        <taxon>Agaricomycetidae</taxon>
        <taxon>Boletales</taxon>
        <taxon>Boletales incertae sedis</taxon>
        <taxon>Leucogyrophana</taxon>
    </lineage>
</organism>
<gene>
    <name evidence="1" type="ORF">BV22DRAFT_1021730</name>
</gene>
<reference evidence="1" key="1">
    <citation type="journal article" date="2021" name="New Phytol.">
        <title>Evolutionary innovations through gain and loss of genes in the ectomycorrhizal Boletales.</title>
        <authorList>
            <person name="Wu G."/>
            <person name="Miyauchi S."/>
            <person name="Morin E."/>
            <person name="Kuo A."/>
            <person name="Drula E."/>
            <person name="Varga T."/>
            <person name="Kohler A."/>
            <person name="Feng B."/>
            <person name="Cao Y."/>
            <person name="Lipzen A."/>
            <person name="Daum C."/>
            <person name="Hundley H."/>
            <person name="Pangilinan J."/>
            <person name="Johnson J."/>
            <person name="Barry K."/>
            <person name="LaButti K."/>
            <person name="Ng V."/>
            <person name="Ahrendt S."/>
            <person name="Min B."/>
            <person name="Choi I.G."/>
            <person name="Park H."/>
            <person name="Plett J.M."/>
            <person name="Magnuson J."/>
            <person name="Spatafora J.W."/>
            <person name="Nagy L.G."/>
            <person name="Henrissat B."/>
            <person name="Grigoriev I.V."/>
            <person name="Yang Z.L."/>
            <person name="Xu J."/>
            <person name="Martin F.M."/>
        </authorList>
    </citation>
    <scope>NUCLEOTIDE SEQUENCE</scope>
    <source>
        <strain evidence="1">KUC20120723A-06</strain>
    </source>
</reference>
<proteinExistence type="predicted"/>
<sequence>MTHTERRRSGVGSVIAHHESIGSAESLATIDQPPGDVEELPPAKIYHPYSIHVLALLMPASIFGVLARLGLQALVTYNGESVFPLAYIQATGCFIMGIGLSMKGPFGRFYGPLYTAMTTGFCGSLTTFSGWQVDVFDSWVNTGQFNRNGLRDAIDGVTKTWVTLVLSLSSLLFGVHIGGLILPYVPAPRTPSKNVRYTLTAIAVLTYAATFPAYFLLPANFRHQATAALLFSYPGTLTRYLLSINLNPRMKTIPLGTFVANAFGTALLGMLHVLQGIPSAVSPNACSLLQGLGDGYCGCLTTVSTFAAEVVTLQGWKAWFYVIVSWMTGQLLLLIIMGSSFWAGGVREQVTCSFQVS</sequence>
<evidence type="ECO:0000313" key="1">
    <source>
        <dbReference type="EMBL" id="KAH7920169.1"/>
    </source>
</evidence>
<dbReference type="EMBL" id="MU266599">
    <property type="protein sequence ID" value="KAH7920169.1"/>
    <property type="molecule type" value="Genomic_DNA"/>
</dbReference>